<dbReference type="RefSeq" id="WP_153358840.1">
    <property type="nucleotide sequence ID" value="NZ_WIXI01000050.1"/>
</dbReference>
<proteinExistence type="predicted"/>
<keyword evidence="4" id="KW-1185">Reference proteome</keyword>
<feature type="transmembrane region" description="Helical" evidence="2">
    <location>
        <begin position="1164"/>
        <end position="1190"/>
    </location>
</feature>
<evidence type="ECO:0000313" key="4">
    <source>
        <dbReference type="Proteomes" id="UP000435138"/>
    </source>
</evidence>
<name>A0A6A8AKK9_9HYPH</name>
<dbReference type="AlphaFoldDB" id="A0A6A8AKK9"/>
<dbReference type="Proteomes" id="UP000435138">
    <property type="component" value="Unassembled WGS sequence"/>
</dbReference>
<protein>
    <submittedName>
        <fullName evidence="3">Type III effector HrpK</fullName>
    </submittedName>
</protein>
<keyword evidence="2" id="KW-0472">Membrane</keyword>
<evidence type="ECO:0000256" key="2">
    <source>
        <dbReference type="SAM" id="Phobius"/>
    </source>
</evidence>
<evidence type="ECO:0000313" key="3">
    <source>
        <dbReference type="EMBL" id="MQY49271.1"/>
    </source>
</evidence>
<dbReference type="InterPro" id="IPR031613">
    <property type="entry name" value="HrpK"/>
</dbReference>
<evidence type="ECO:0000256" key="1">
    <source>
        <dbReference type="SAM" id="MobiDB-lite"/>
    </source>
</evidence>
<feature type="region of interest" description="Disordered" evidence="1">
    <location>
        <begin position="1"/>
        <end position="33"/>
    </location>
</feature>
<feature type="region of interest" description="Disordered" evidence="1">
    <location>
        <begin position="1220"/>
        <end position="1239"/>
    </location>
</feature>
<reference evidence="3 4" key="1">
    <citation type="submission" date="2019-11" db="EMBL/GenBank/DDBJ databases">
        <title>Genome analysis of Rhizobacterium cereale a novel genus and species isolated from maize roots in North Spain.</title>
        <authorList>
            <person name="Menendez E."/>
            <person name="Flores-Felix J.D."/>
            <person name="Ramirez-Bahena M.-H."/>
            <person name="Igual J.M."/>
            <person name="Garcia-Fraile P."/>
            <person name="Peix A."/>
            <person name="Velazquez E."/>
        </authorList>
    </citation>
    <scope>NUCLEOTIDE SEQUENCE [LARGE SCALE GENOMIC DNA]</scope>
    <source>
        <strain evidence="3 4">RZME27</strain>
    </source>
</reference>
<feature type="compositionally biased region" description="Basic and acidic residues" evidence="1">
    <location>
        <begin position="18"/>
        <end position="33"/>
    </location>
</feature>
<feature type="region of interest" description="Disordered" evidence="1">
    <location>
        <begin position="110"/>
        <end position="133"/>
    </location>
</feature>
<keyword evidence="2" id="KW-1133">Transmembrane helix</keyword>
<organism evidence="3 4">
    <name type="scientific">Endobacterium cereale</name>
    <dbReference type="NCBI Taxonomy" id="2663029"/>
    <lineage>
        <taxon>Bacteria</taxon>
        <taxon>Pseudomonadati</taxon>
        <taxon>Pseudomonadota</taxon>
        <taxon>Alphaproteobacteria</taxon>
        <taxon>Hyphomicrobiales</taxon>
        <taxon>Rhizobiaceae</taxon>
        <taxon>Endobacterium</taxon>
    </lineage>
</organism>
<gene>
    <name evidence="3" type="ORF">GAO09_24855</name>
</gene>
<feature type="compositionally biased region" description="Polar residues" evidence="1">
    <location>
        <begin position="1"/>
        <end position="13"/>
    </location>
</feature>
<keyword evidence="2" id="KW-0812">Transmembrane</keyword>
<sequence>MAKVNSATSTNPGSGDPESVKAWEQAEKDAKDVGIRWEKPADDKRSAEEIMKYTPIDDVADTKIQTADGKKKTVEEVLKEKVGDYETDEDAAYRAAQVLEHIEKFDENGNRIASNNIDNGEIDGFTSSDDAKNGTEAGRLQDFGKFGFTNLKGKLNDVTSKLDDPEARKKAEDLGIEWERPKGDDRSAQDIIDGDRLLKELGNQSGVKDMLKEQVGDFEKDADAAYRASQVLDHIEKLDGGGKRLVGGDVGDGKINGFTRDNEARANTEAGRLQDFGKNGFASLNGKLDDYKNAGSDKDERKRAEEELGIKWERPEDDKRTAKDIIDGDPLFKQLGDHSGIRDLMKERVGDFDKDADAAYRAEQILRHVELFDSNGKELSGGDVGNGEINGFSKDREAYNGTEAGRLQDFAKDGFSSLKGNLGDIAPIKGKAEDTQSYKDYIKANPDADEASKQIAKYGAILEENYDTIREKAGGSDRLDAGAIKRYMDTTKGLSDETKEALSFWSQPGAILSVDTAKNELKYKPDGKVSKDDLSTWMDKQAPKDAGSLISFLSGVISGNAVGDVDVSKLDKEVFKADSKSSTQEKAAALQELLQAQQLVSAGAGAGMWSSDYGKVAIGTNPDPKEVLKDINEKISILESDPAVVEYMKTNTASRTAELFENNKGLKDVVQKTYDDEVKSGKLLDDLWKTNTKDGKTDQFTALADFYSSASIYQDVLGIKDGSAEIRETVGKSDHAQAFKDYYKDSLASGKRLEELMKDNPFEEALSTFSSEVAVYGAALDSEFTKTFEKDIEGNFNRIANENTFKDGSFDDLKKVFGKNGSDDLDNEKLEKIVTDFVNQNPELVVNGQEKKQAIDAILTGIRGSWDVMRQGTKALADMPEAWMNAATKKGLINPDLKVLSDKGVMHGVSGIFLAGVTIARGAQNSGQLTDKNIVDIVTGSVQTVTVLTEGGIKGYKDHVTNSVVSDSKLANPATEAGRNLKVKLDDVREKHLDELLQYDAKQYSRETIADAKLENPQTEEGKKLKADREATIADAKSDNPKTELGKQLKVRRAQYLEDAKLDDPASDLGKKLKDDLKSTQKTFFDDAFKKHGKLENAAKITGGLAGIVAGAYGIFDGKKAWDRGDHVTGGLNITAGSLGIAAGVAAAGEGAAALAGQTAARAVMAALSGGLGLLAAGFGTIAMFLPGLIEEGKMQARQDDFASLLDQYLGKYEIDGVPYGDPGDLPEDVWGKTSEGMS</sequence>
<accession>A0A6A8AKK9</accession>
<dbReference type="EMBL" id="WIXI01000050">
    <property type="protein sequence ID" value="MQY49271.1"/>
    <property type="molecule type" value="Genomic_DNA"/>
</dbReference>
<dbReference type="Pfam" id="PF16937">
    <property type="entry name" value="T3SS_HrpK1"/>
    <property type="match status" value="1"/>
</dbReference>
<comment type="caution">
    <text evidence="3">The sequence shown here is derived from an EMBL/GenBank/DDBJ whole genome shotgun (WGS) entry which is preliminary data.</text>
</comment>